<feature type="transmembrane region" description="Helical" evidence="5">
    <location>
        <begin position="218"/>
        <end position="238"/>
    </location>
</feature>
<dbReference type="GO" id="GO:0016020">
    <property type="term" value="C:membrane"/>
    <property type="evidence" value="ECO:0007669"/>
    <property type="project" value="InterPro"/>
</dbReference>
<feature type="domain" description="Methyl-accepting transducer" evidence="6">
    <location>
        <begin position="379"/>
        <end position="497"/>
    </location>
</feature>
<evidence type="ECO:0000256" key="4">
    <source>
        <dbReference type="SAM" id="MobiDB-lite"/>
    </source>
</evidence>
<dbReference type="SUPFAM" id="SSF58104">
    <property type="entry name" value="Methyl-accepting chemotaxis protein (MCP) signaling domain"/>
    <property type="match status" value="1"/>
</dbReference>
<feature type="region of interest" description="Disordered" evidence="4">
    <location>
        <begin position="83"/>
        <end position="105"/>
    </location>
</feature>
<dbReference type="RefSeq" id="WP_035609156.1">
    <property type="nucleotide sequence ID" value="NZ_JEMG01000001.1"/>
</dbReference>
<dbReference type="GO" id="GO:0006935">
    <property type="term" value="P:chemotaxis"/>
    <property type="evidence" value="ECO:0007669"/>
    <property type="project" value="UniProtKB-KW"/>
</dbReference>
<keyword evidence="3" id="KW-0807">Transducer</keyword>
<evidence type="ECO:0000256" key="1">
    <source>
        <dbReference type="ARBA" id="ARBA00022500"/>
    </source>
</evidence>
<dbReference type="PANTHER" id="PTHR43531:SF11">
    <property type="entry name" value="METHYL-ACCEPTING CHEMOTAXIS PROTEIN 3"/>
    <property type="match status" value="1"/>
</dbReference>
<dbReference type="Gene3D" id="1.10.287.950">
    <property type="entry name" value="Methyl-accepting chemotaxis protein"/>
    <property type="match status" value="1"/>
</dbReference>
<gene>
    <name evidence="7" type="ORF">AZ34_14345</name>
</gene>
<keyword evidence="5" id="KW-0812">Transmembrane</keyword>
<evidence type="ECO:0000256" key="2">
    <source>
        <dbReference type="ARBA" id="ARBA00029447"/>
    </source>
</evidence>
<dbReference type="InterPro" id="IPR004089">
    <property type="entry name" value="MCPsignal_dom"/>
</dbReference>
<keyword evidence="5" id="KW-0472">Membrane</keyword>
<protein>
    <recommendedName>
        <fullName evidence="6">Methyl-accepting transducer domain-containing protein</fullName>
    </recommendedName>
</protein>
<dbReference type="EMBL" id="JEMG01000001">
    <property type="protein sequence ID" value="EYC52938.1"/>
    <property type="molecule type" value="Genomic_DNA"/>
</dbReference>
<evidence type="ECO:0000313" key="7">
    <source>
        <dbReference type="EMBL" id="EYC52938.1"/>
    </source>
</evidence>
<dbReference type="InterPro" id="IPR051310">
    <property type="entry name" value="MCP_chemotaxis"/>
</dbReference>
<keyword evidence="5" id="KW-1133">Transmembrane helix</keyword>
<accession>A0A016XNZ6</accession>
<keyword evidence="1" id="KW-0145">Chemotaxis</keyword>
<dbReference type="AlphaFoldDB" id="A0A016XNZ6"/>
<dbReference type="PANTHER" id="PTHR43531">
    <property type="entry name" value="PROTEIN ICFG"/>
    <property type="match status" value="1"/>
</dbReference>
<sequence length="497" mass="53670">MSPPLPTSFHAMRLGLALGLPVLLWLGYVWLVTVQVQQMAETEARMNGHARARAEATRQINAGIETLARTTMEHITAPIVFPAGAADQPTDPLPSAPGVSSTPDDRQLQANRRIDEALRALTQGSGANGAAGSPRQMVGLEAENTVLLALQTQRGAHEASVARVEKLVQERLYPEAALLFISETLPALNALRTSIQDLGTQQRRNVERDDADTMRGRLLYLGLALGAFTLLWSAGLLWRLRAGARQGVQLAAAHGRERVLNEMAATREMQGTRAAIPPGAWDAGQEEQPAHVAVQVRIGAEREQQLRREVKLELRREIEQEVRMQLAREETPSRPRPSLAARIEQVPPLEGQVEARQQARLLADRMKEAATRSNTVFTQVVEAMRGINDGSREIGEIVNVIDSIAFQTNILALNAAVEAARAGDQGRGFAVVAAEVRSLAGRSAAAAKEIKQLIAASAGQVQQGNRLVEEAGRAMQEVADQVQAVARTLSSDGEAAA</sequence>
<comment type="caution">
    <text evidence="7">The sequence shown here is derived from an EMBL/GenBank/DDBJ whole genome shotgun (WGS) entry which is preliminary data.</text>
</comment>
<comment type="similarity">
    <text evidence="2">Belongs to the methyl-accepting chemotaxis (MCP) protein family.</text>
</comment>
<evidence type="ECO:0000256" key="3">
    <source>
        <dbReference type="PROSITE-ProRule" id="PRU00284"/>
    </source>
</evidence>
<dbReference type="Proteomes" id="UP000023268">
    <property type="component" value="Unassembled WGS sequence"/>
</dbReference>
<organism evidence="7 8">
    <name type="scientific">Hylemonella gracilis str. Niagara R</name>
    <dbReference type="NCBI Taxonomy" id="1458275"/>
    <lineage>
        <taxon>Bacteria</taxon>
        <taxon>Pseudomonadati</taxon>
        <taxon>Pseudomonadota</taxon>
        <taxon>Betaproteobacteria</taxon>
        <taxon>Burkholderiales</taxon>
        <taxon>Comamonadaceae</taxon>
        <taxon>Hylemonella</taxon>
    </lineage>
</organism>
<dbReference type="PROSITE" id="PS50111">
    <property type="entry name" value="CHEMOTAXIS_TRANSDUC_2"/>
    <property type="match status" value="1"/>
</dbReference>
<dbReference type="eggNOG" id="COG0840">
    <property type="taxonomic scope" value="Bacteria"/>
</dbReference>
<reference evidence="7 8" key="1">
    <citation type="submission" date="2014-02" db="EMBL/GenBank/DDBJ databases">
        <title>Draft Genome of Hylemonella gracilis isolated from the Niagara River.</title>
        <authorList>
            <person name="Pawlowski D.R."/>
            <person name="Koudelka G.B."/>
        </authorList>
    </citation>
    <scope>NUCLEOTIDE SEQUENCE [LARGE SCALE GENOMIC DNA]</scope>
    <source>
        <strain evidence="7 8">Niagara R</strain>
    </source>
</reference>
<evidence type="ECO:0000313" key="8">
    <source>
        <dbReference type="Proteomes" id="UP000023268"/>
    </source>
</evidence>
<proteinExistence type="inferred from homology"/>
<dbReference type="GO" id="GO:0007165">
    <property type="term" value="P:signal transduction"/>
    <property type="evidence" value="ECO:0007669"/>
    <property type="project" value="UniProtKB-KW"/>
</dbReference>
<dbReference type="STRING" id="1458275.AZ34_14345"/>
<evidence type="ECO:0000259" key="6">
    <source>
        <dbReference type="PROSITE" id="PS50111"/>
    </source>
</evidence>
<dbReference type="SMART" id="SM00283">
    <property type="entry name" value="MA"/>
    <property type="match status" value="1"/>
</dbReference>
<dbReference type="Pfam" id="PF00015">
    <property type="entry name" value="MCPsignal"/>
    <property type="match status" value="1"/>
</dbReference>
<evidence type="ECO:0000256" key="5">
    <source>
        <dbReference type="SAM" id="Phobius"/>
    </source>
</evidence>
<name>A0A016XNZ6_9BURK</name>